<sequence length="257" mass="29380">MNITMATNVVSIHELVRILEKNVNILKTENNLDIDLKFRDKLEWFGKLSCNMTDKLQSLLYLSENYTASVNLKKFINGITGLWISVNKKICEKCSKIRMASRTLSGVPLSLLLERIKKEKSLTRESLHIYENGYDREHLAKCYALLNEIEDLSSNLERCDDKLQNYLAISKLIPFLVKLESTIDAYIAAVEISPIDKSECSKLDVFPIVTKLLTGELLDNEPMDPYHVLMDNAPRKPVFIIKTKRKSDIPISVVETT</sequence>
<dbReference type="AlphaFoldDB" id="A0AAV2NS78"/>
<reference evidence="1" key="1">
    <citation type="submission" date="2024-04" db="EMBL/GenBank/DDBJ databases">
        <authorList>
            <consortium name="Molecular Ecology Group"/>
        </authorList>
    </citation>
    <scope>NUCLEOTIDE SEQUENCE</scope>
</reference>
<proteinExistence type="predicted"/>
<dbReference type="EMBL" id="OZ034827">
    <property type="protein sequence ID" value="CAL1683123.1"/>
    <property type="molecule type" value="Genomic_DNA"/>
</dbReference>
<gene>
    <name evidence="1" type="ORF">LPLAT_LOCUS8919</name>
</gene>
<organism evidence="1 2">
    <name type="scientific">Lasius platythorax</name>
    <dbReference type="NCBI Taxonomy" id="488582"/>
    <lineage>
        <taxon>Eukaryota</taxon>
        <taxon>Metazoa</taxon>
        <taxon>Ecdysozoa</taxon>
        <taxon>Arthropoda</taxon>
        <taxon>Hexapoda</taxon>
        <taxon>Insecta</taxon>
        <taxon>Pterygota</taxon>
        <taxon>Neoptera</taxon>
        <taxon>Endopterygota</taxon>
        <taxon>Hymenoptera</taxon>
        <taxon>Apocrita</taxon>
        <taxon>Aculeata</taxon>
        <taxon>Formicoidea</taxon>
        <taxon>Formicidae</taxon>
        <taxon>Formicinae</taxon>
        <taxon>Lasius</taxon>
        <taxon>Lasius</taxon>
    </lineage>
</organism>
<evidence type="ECO:0000313" key="1">
    <source>
        <dbReference type="EMBL" id="CAL1683123.1"/>
    </source>
</evidence>
<evidence type="ECO:0000313" key="2">
    <source>
        <dbReference type="Proteomes" id="UP001497644"/>
    </source>
</evidence>
<accession>A0AAV2NS78</accession>
<name>A0AAV2NS78_9HYME</name>
<protein>
    <submittedName>
        <fullName evidence="1">Uncharacterized protein</fullName>
    </submittedName>
</protein>
<dbReference type="Proteomes" id="UP001497644">
    <property type="component" value="Chromosome 4"/>
</dbReference>
<keyword evidence="2" id="KW-1185">Reference proteome</keyword>